<feature type="compositionally biased region" description="Basic and acidic residues" evidence="1">
    <location>
        <begin position="254"/>
        <end position="263"/>
    </location>
</feature>
<evidence type="ECO:0000256" key="1">
    <source>
        <dbReference type="SAM" id="MobiDB-lite"/>
    </source>
</evidence>
<dbReference type="PANTHER" id="PTHR37984">
    <property type="entry name" value="PROTEIN CBG26694"/>
    <property type="match status" value="1"/>
</dbReference>
<dbReference type="InterPro" id="IPR050951">
    <property type="entry name" value="Retrovirus_Pol_polyprotein"/>
</dbReference>
<dbReference type="GO" id="GO:0003676">
    <property type="term" value="F:nucleic acid binding"/>
    <property type="evidence" value="ECO:0007669"/>
    <property type="project" value="InterPro"/>
</dbReference>
<dbReference type="FunFam" id="3.30.420.10:FF:000032">
    <property type="entry name" value="Retrovirus-related Pol polyprotein from transposon 297-like Protein"/>
    <property type="match status" value="1"/>
</dbReference>
<feature type="region of interest" description="Disordered" evidence="1">
    <location>
        <begin position="191"/>
        <end position="263"/>
    </location>
</feature>
<proteinExistence type="predicted"/>
<organism evidence="3 4">
    <name type="scientific">Mytilus edulis</name>
    <name type="common">Blue mussel</name>
    <dbReference type="NCBI Taxonomy" id="6550"/>
    <lineage>
        <taxon>Eukaryota</taxon>
        <taxon>Metazoa</taxon>
        <taxon>Spiralia</taxon>
        <taxon>Lophotrochozoa</taxon>
        <taxon>Mollusca</taxon>
        <taxon>Bivalvia</taxon>
        <taxon>Autobranchia</taxon>
        <taxon>Pteriomorphia</taxon>
        <taxon>Mytilida</taxon>
        <taxon>Mytiloidea</taxon>
        <taxon>Mytilidae</taxon>
        <taxon>Mytilinae</taxon>
        <taxon>Mytilus</taxon>
    </lineage>
</organism>
<gene>
    <name evidence="3" type="ORF">MEDL_7850</name>
</gene>
<dbReference type="Pfam" id="PF00665">
    <property type="entry name" value="rve"/>
    <property type="match status" value="1"/>
</dbReference>
<name>A0A8S3QAR0_MYTED</name>
<dbReference type="EMBL" id="CAJPWZ010000436">
    <property type="protein sequence ID" value="CAG2192699.1"/>
    <property type="molecule type" value="Genomic_DNA"/>
</dbReference>
<evidence type="ECO:0000313" key="3">
    <source>
        <dbReference type="EMBL" id="CAG2192699.1"/>
    </source>
</evidence>
<dbReference type="Proteomes" id="UP000683360">
    <property type="component" value="Unassembled WGS sequence"/>
</dbReference>
<feature type="compositionally biased region" description="Basic and acidic residues" evidence="1">
    <location>
        <begin position="219"/>
        <end position="247"/>
    </location>
</feature>
<keyword evidence="4" id="KW-1185">Reference proteome</keyword>
<dbReference type="InterPro" id="IPR001584">
    <property type="entry name" value="Integrase_cat-core"/>
</dbReference>
<dbReference type="AlphaFoldDB" id="A0A8S3QAR0"/>
<feature type="domain" description="Integrase catalytic" evidence="2">
    <location>
        <begin position="41"/>
        <end position="200"/>
    </location>
</feature>
<evidence type="ECO:0000259" key="2">
    <source>
        <dbReference type="PROSITE" id="PS50994"/>
    </source>
</evidence>
<accession>A0A8S3QAR0</accession>
<sequence length="301" mass="34110">MQFYYWHGLKKDLEGYVASCSACNQSKKPNKTARCPMTMFHAGAPMERVHLDFVGPLPKSDRANEHLLMIVDQFSKWVECIPLPSQTAEVTARAAVNDFFCRFGYPYEIFTDQGRNFESLLFQSVCELLHIHKARTTPYRPSANGQVERFNRTLLASIRCFVGTNQKTWDLHIPQLAGAIRASVNRSTGFTPNRLMLGREKRQMSSDDGSTGGSPKRSWAAEEKKEQREVSPRGRHQDRVPSVERDVPSQGDAKGQEGEFEAKVPGKARWQWGCWRLGQGTPFGHCWRPPPAMHGHCIGCR</sequence>
<evidence type="ECO:0000313" key="4">
    <source>
        <dbReference type="Proteomes" id="UP000683360"/>
    </source>
</evidence>
<dbReference type="InterPro" id="IPR041588">
    <property type="entry name" value="Integrase_H2C2"/>
</dbReference>
<dbReference type="SUPFAM" id="SSF53098">
    <property type="entry name" value="Ribonuclease H-like"/>
    <property type="match status" value="1"/>
</dbReference>
<dbReference type="PANTHER" id="PTHR37984:SF15">
    <property type="entry name" value="INTEGRASE CATALYTIC DOMAIN-CONTAINING PROTEIN"/>
    <property type="match status" value="1"/>
</dbReference>
<protein>
    <recommendedName>
        <fullName evidence="2">Integrase catalytic domain-containing protein</fullName>
    </recommendedName>
</protein>
<reference evidence="3" key="1">
    <citation type="submission" date="2021-03" db="EMBL/GenBank/DDBJ databases">
        <authorList>
            <person name="Bekaert M."/>
        </authorList>
    </citation>
    <scope>NUCLEOTIDE SEQUENCE</scope>
</reference>
<dbReference type="Gene3D" id="3.30.420.10">
    <property type="entry name" value="Ribonuclease H-like superfamily/Ribonuclease H"/>
    <property type="match status" value="1"/>
</dbReference>
<dbReference type="Pfam" id="PF17921">
    <property type="entry name" value="Integrase_H2C2"/>
    <property type="match status" value="1"/>
</dbReference>
<dbReference type="PROSITE" id="PS50994">
    <property type="entry name" value="INTEGRASE"/>
    <property type="match status" value="1"/>
</dbReference>
<dbReference type="OrthoDB" id="10047254at2759"/>
<dbReference type="InterPro" id="IPR036397">
    <property type="entry name" value="RNaseH_sf"/>
</dbReference>
<dbReference type="InterPro" id="IPR012337">
    <property type="entry name" value="RNaseH-like_sf"/>
</dbReference>
<dbReference type="GO" id="GO:0015074">
    <property type="term" value="P:DNA integration"/>
    <property type="evidence" value="ECO:0007669"/>
    <property type="project" value="InterPro"/>
</dbReference>
<comment type="caution">
    <text evidence="3">The sequence shown here is derived from an EMBL/GenBank/DDBJ whole genome shotgun (WGS) entry which is preliminary data.</text>
</comment>